<evidence type="ECO:0000313" key="3">
    <source>
        <dbReference type="Proteomes" id="UP000835052"/>
    </source>
</evidence>
<keyword evidence="3" id="KW-1185">Reference proteome</keyword>
<dbReference type="AlphaFoldDB" id="A0A8S1HL89"/>
<sequence>MLVLLALLPLTNAEHRHGPTHFPHKSSSNSRADVNPHQSSLTSCLSRIRLAATFDPKIASEISRAVDSLRIDRLRSFVCEKAAYFCKTDEQHMIGGVFNDYNDTIKIIERGQPDMVLSRAMSVFQPHDLLTLQASVTTGGTR</sequence>
<dbReference type="OrthoDB" id="5839305at2759"/>
<evidence type="ECO:0000256" key="1">
    <source>
        <dbReference type="SAM" id="MobiDB-lite"/>
    </source>
</evidence>
<comment type="caution">
    <text evidence="2">The sequence shown here is derived from an EMBL/GenBank/DDBJ whole genome shotgun (WGS) entry which is preliminary data.</text>
</comment>
<reference evidence="2" key="1">
    <citation type="submission" date="2020-10" db="EMBL/GenBank/DDBJ databases">
        <authorList>
            <person name="Kikuchi T."/>
        </authorList>
    </citation>
    <scope>NUCLEOTIDE SEQUENCE</scope>
    <source>
        <strain evidence="2">NKZ352</strain>
    </source>
</reference>
<protein>
    <submittedName>
        <fullName evidence="2">Uncharacterized protein</fullName>
    </submittedName>
</protein>
<feature type="region of interest" description="Disordered" evidence="1">
    <location>
        <begin position="16"/>
        <end position="38"/>
    </location>
</feature>
<proteinExistence type="predicted"/>
<accession>A0A8S1HL89</accession>
<gene>
    <name evidence="2" type="ORF">CAUJ_LOCUS13295</name>
</gene>
<evidence type="ECO:0000313" key="2">
    <source>
        <dbReference type="EMBL" id="CAD6197386.1"/>
    </source>
</evidence>
<feature type="compositionally biased region" description="Polar residues" evidence="1">
    <location>
        <begin position="25"/>
        <end position="38"/>
    </location>
</feature>
<dbReference type="EMBL" id="CAJGYM010000093">
    <property type="protein sequence ID" value="CAD6197386.1"/>
    <property type="molecule type" value="Genomic_DNA"/>
</dbReference>
<name>A0A8S1HL89_9PELO</name>
<organism evidence="2 3">
    <name type="scientific">Caenorhabditis auriculariae</name>
    <dbReference type="NCBI Taxonomy" id="2777116"/>
    <lineage>
        <taxon>Eukaryota</taxon>
        <taxon>Metazoa</taxon>
        <taxon>Ecdysozoa</taxon>
        <taxon>Nematoda</taxon>
        <taxon>Chromadorea</taxon>
        <taxon>Rhabditida</taxon>
        <taxon>Rhabditina</taxon>
        <taxon>Rhabditomorpha</taxon>
        <taxon>Rhabditoidea</taxon>
        <taxon>Rhabditidae</taxon>
        <taxon>Peloderinae</taxon>
        <taxon>Caenorhabditis</taxon>
    </lineage>
</organism>
<dbReference type="Proteomes" id="UP000835052">
    <property type="component" value="Unassembled WGS sequence"/>
</dbReference>